<evidence type="ECO:0000256" key="10">
    <source>
        <dbReference type="ARBA" id="ARBA00023172"/>
    </source>
</evidence>
<dbReference type="InterPro" id="IPR012337">
    <property type="entry name" value="RNaseH-like_sf"/>
</dbReference>
<evidence type="ECO:0000256" key="13">
    <source>
        <dbReference type="HAMAP-Rule" id="MF_00034"/>
    </source>
</evidence>
<comment type="subunit">
    <text evidence="13">Homodimer which binds Holliday junction (HJ) DNA. The HJ becomes 2-fold symmetrical on binding to RuvC with unstacked arms; it has a different conformation from HJ DNA in complex with RuvA. In the full resolvosome a probable DNA-RuvA(4)-RuvB(12)-RuvC(2) complex forms which resolves the HJ.</text>
</comment>
<dbReference type="EC" id="3.1.21.10" evidence="13 14"/>
<keyword evidence="3 13" id="KW-0540">Nuclease</keyword>
<dbReference type="HAMAP" id="MF_00034">
    <property type="entry name" value="RuvC"/>
    <property type="match status" value="1"/>
</dbReference>
<feature type="binding site" evidence="13">
    <location>
        <position position="12"/>
    </location>
    <ligand>
        <name>Mg(2+)</name>
        <dbReference type="ChEBI" id="CHEBI:18420"/>
        <label>1</label>
    </ligand>
</feature>
<dbReference type="SUPFAM" id="SSF53098">
    <property type="entry name" value="Ribonuclease H-like"/>
    <property type="match status" value="1"/>
</dbReference>
<feature type="active site" evidence="13">
    <location>
        <position position="71"/>
    </location>
</feature>
<dbReference type="Pfam" id="PF02075">
    <property type="entry name" value="RuvC"/>
    <property type="match status" value="1"/>
</dbReference>
<dbReference type="NCBIfam" id="NF000711">
    <property type="entry name" value="PRK00039.2-1"/>
    <property type="match status" value="1"/>
</dbReference>
<gene>
    <name evidence="13" type="primary">ruvC</name>
    <name evidence="15" type="ORF">AVDCRST_MAG43-548</name>
</gene>
<dbReference type="PROSITE" id="PS01321">
    <property type="entry name" value="RUVC"/>
    <property type="match status" value="1"/>
</dbReference>
<dbReference type="GO" id="GO:0008821">
    <property type="term" value="F:crossover junction DNA endonuclease activity"/>
    <property type="evidence" value="ECO:0007669"/>
    <property type="project" value="UniProtKB-UniRule"/>
</dbReference>
<dbReference type="InterPro" id="IPR036397">
    <property type="entry name" value="RNaseH_sf"/>
</dbReference>
<evidence type="ECO:0000256" key="14">
    <source>
        <dbReference type="NCBIfam" id="TIGR00228"/>
    </source>
</evidence>
<keyword evidence="9 13" id="KW-0238">DNA-binding</keyword>
<evidence type="ECO:0000256" key="1">
    <source>
        <dbReference type="ARBA" id="ARBA00009518"/>
    </source>
</evidence>
<evidence type="ECO:0000256" key="7">
    <source>
        <dbReference type="ARBA" id="ARBA00022801"/>
    </source>
</evidence>
<organism evidence="15">
    <name type="scientific">uncultured Thermomicrobiales bacterium</name>
    <dbReference type="NCBI Taxonomy" id="1645740"/>
    <lineage>
        <taxon>Bacteria</taxon>
        <taxon>Pseudomonadati</taxon>
        <taxon>Thermomicrobiota</taxon>
        <taxon>Thermomicrobia</taxon>
        <taxon>Thermomicrobiales</taxon>
        <taxon>environmental samples</taxon>
    </lineage>
</organism>
<keyword evidence="11 13" id="KW-0234">DNA repair</keyword>
<dbReference type="GO" id="GO:0000287">
    <property type="term" value="F:magnesium ion binding"/>
    <property type="evidence" value="ECO:0007669"/>
    <property type="project" value="UniProtKB-UniRule"/>
</dbReference>
<dbReference type="InterPro" id="IPR020563">
    <property type="entry name" value="X-over_junc_endoDNase_Mg_BS"/>
</dbReference>
<keyword evidence="6 13" id="KW-0227">DNA damage</keyword>
<keyword evidence="5 13" id="KW-0255">Endonuclease</keyword>
<keyword evidence="7 13" id="KW-0378">Hydrolase</keyword>
<comment type="catalytic activity">
    <reaction evidence="12 13">
        <text>Endonucleolytic cleavage at a junction such as a reciprocal single-stranded crossover between two homologous DNA duplexes (Holliday junction).</text>
        <dbReference type="EC" id="3.1.21.10"/>
    </reaction>
</comment>
<dbReference type="CDD" id="cd16962">
    <property type="entry name" value="RuvC"/>
    <property type="match status" value="1"/>
</dbReference>
<feature type="active site" evidence="13">
    <location>
        <position position="12"/>
    </location>
</feature>
<dbReference type="EMBL" id="CADCWI010000029">
    <property type="protein sequence ID" value="CAA9545519.1"/>
    <property type="molecule type" value="Genomic_DNA"/>
</dbReference>
<dbReference type="InterPro" id="IPR002176">
    <property type="entry name" value="X-over_junc_endoDNase_RuvC"/>
</dbReference>
<reference evidence="15" key="1">
    <citation type="submission" date="2020-02" db="EMBL/GenBank/DDBJ databases">
        <authorList>
            <person name="Meier V. D."/>
        </authorList>
    </citation>
    <scope>NUCLEOTIDE SEQUENCE</scope>
    <source>
        <strain evidence="15">AVDCRST_MAG43</strain>
    </source>
</reference>
<dbReference type="PRINTS" id="PR00696">
    <property type="entry name" value="RSOLVASERUVC"/>
</dbReference>
<comment type="cofactor">
    <cofactor evidence="13">
        <name>Mg(2+)</name>
        <dbReference type="ChEBI" id="CHEBI:18420"/>
    </cofactor>
    <text evidence="13">Binds 2 Mg(2+) ion per subunit.</text>
</comment>
<comment type="function">
    <text evidence="13">The RuvA-RuvB-RuvC complex processes Holliday junction (HJ) DNA during genetic recombination and DNA repair. Endonuclease that resolves HJ intermediates. Cleaves cruciform DNA by making single-stranded nicks across the HJ at symmetrical positions within the homologous arms, yielding a 5'-phosphate and a 3'-hydroxyl group; requires a central core of homology in the junction. The consensus cleavage sequence is 5'-(A/T)TT(C/G)-3'. Cleavage occurs on the 3'-side of the TT dinucleotide at the point of strand exchange. HJ branch migration catalyzed by RuvA-RuvB allows RuvC to scan DNA until it finds its consensus sequence, where it cleaves and resolves the cruciform DNA.</text>
</comment>
<dbReference type="GO" id="GO:0006310">
    <property type="term" value="P:DNA recombination"/>
    <property type="evidence" value="ECO:0007669"/>
    <property type="project" value="UniProtKB-UniRule"/>
</dbReference>
<protein>
    <recommendedName>
        <fullName evidence="13 14">Crossover junction endodeoxyribonuclease RuvC</fullName>
        <ecNumber evidence="13 14">3.1.21.10</ecNumber>
    </recommendedName>
    <alternativeName>
        <fullName evidence="13">Holliday junction nuclease RuvC</fullName>
    </alternativeName>
    <alternativeName>
        <fullName evidence="13">Holliday junction resolvase RuvC</fullName>
    </alternativeName>
</protein>
<evidence type="ECO:0000256" key="3">
    <source>
        <dbReference type="ARBA" id="ARBA00022722"/>
    </source>
</evidence>
<dbReference type="PANTHER" id="PTHR30194">
    <property type="entry name" value="CROSSOVER JUNCTION ENDODEOXYRIBONUCLEASE RUVC"/>
    <property type="match status" value="1"/>
</dbReference>
<evidence type="ECO:0000256" key="12">
    <source>
        <dbReference type="ARBA" id="ARBA00029354"/>
    </source>
</evidence>
<evidence type="ECO:0000256" key="4">
    <source>
        <dbReference type="ARBA" id="ARBA00022723"/>
    </source>
</evidence>
<feature type="active site" evidence="13">
    <location>
        <position position="144"/>
    </location>
</feature>
<evidence type="ECO:0000256" key="11">
    <source>
        <dbReference type="ARBA" id="ARBA00023204"/>
    </source>
</evidence>
<feature type="binding site" evidence="13">
    <location>
        <position position="144"/>
    </location>
    <ligand>
        <name>Mg(2+)</name>
        <dbReference type="ChEBI" id="CHEBI:18420"/>
        <label>1</label>
    </ligand>
</feature>
<feature type="binding site" evidence="13">
    <location>
        <position position="71"/>
    </location>
    <ligand>
        <name>Mg(2+)</name>
        <dbReference type="ChEBI" id="CHEBI:18420"/>
        <label>2</label>
    </ligand>
</feature>
<comment type="similarity">
    <text evidence="1 13">Belongs to the RuvC family.</text>
</comment>
<sequence>MPDAGMVTLGIDPGTALLGYGVIRGDSDPVLVDVGVIETDSRAPMPDRLLILHRETARLIETCRPDVLAVEQLFFARNVTTAIAVGQARGVVLLAAAQAGVPVAEYSPSEVKFAVVGYGKADKHQMQEMVRIILNLDVVPKPDDAADALAVALCHAQTAPFAARVAAQGQWR</sequence>
<dbReference type="AlphaFoldDB" id="A0A6J4UB86"/>
<accession>A0A6J4UB86</accession>
<evidence type="ECO:0000256" key="5">
    <source>
        <dbReference type="ARBA" id="ARBA00022759"/>
    </source>
</evidence>
<dbReference type="PANTHER" id="PTHR30194:SF3">
    <property type="entry name" value="CROSSOVER JUNCTION ENDODEOXYRIBONUCLEASE RUVC"/>
    <property type="match status" value="1"/>
</dbReference>
<dbReference type="NCBIfam" id="TIGR00228">
    <property type="entry name" value="ruvC"/>
    <property type="match status" value="1"/>
</dbReference>
<proteinExistence type="inferred from homology"/>
<dbReference type="GO" id="GO:0005737">
    <property type="term" value="C:cytoplasm"/>
    <property type="evidence" value="ECO:0007669"/>
    <property type="project" value="UniProtKB-SubCell"/>
</dbReference>
<name>A0A6J4UB86_9BACT</name>
<evidence type="ECO:0000256" key="6">
    <source>
        <dbReference type="ARBA" id="ARBA00022763"/>
    </source>
</evidence>
<dbReference type="GO" id="GO:0003677">
    <property type="term" value="F:DNA binding"/>
    <property type="evidence" value="ECO:0007669"/>
    <property type="project" value="UniProtKB-KW"/>
</dbReference>
<evidence type="ECO:0000256" key="8">
    <source>
        <dbReference type="ARBA" id="ARBA00022842"/>
    </source>
</evidence>
<keyword evidence="2 13" id="KW-0963">Cytoplasm</keyword>
<dbReference type="GO" id="GO:0048476">
    <property type="term" value="C:Holliday junction resolvase complex"/>
    <property type="evidence" value="ECO:0007669"/>
    <property type="project" value="UniProtKB-UniRule"/>
</dbReference>
<evidence type="ECO:0000313" key="15">
    <source>
        <dbReference type="EMBL" id="CAA9545519.1"/>
    </source>
</evidence>
<keyword evidence="4 13" id="KW-0479">Metal-binding</keyword>
<dbReference type="Gene3D" id="3.30.420.10">
    <property type="entry name" value="Ribonuclease H-like superfamily/Ribonuclease H"/>
    <property type="match status" value="1"/>
</dbReference>
<evidence type="ECO:0000256" key="9">
    <source>
        <dbReference type="ARBA" id="ARBA00023125"/>
    </source>
</evidence>
<keyword evidence="10 13" id="KW-0233">DNA recombination</keyword>
<comment type="subcellular location">
    <subcellularLocation>
        <location evidence="13">Cytoplasm</location>
    </subcellularLocation>
</comment>
<evidence type="ECO:0000256" key="2">
    <source>
        <dbReference type="ARBA" id="ARBA00022490"/>
    </source>
</evidence>
<keyword evidence="8 13" id="KW-0460">Magnesium</keyword>
<dbReference type="GO" id="GO:0006281">
    <property type="term" value="P:DNA repair"/>
    <property type="evidence" value="ECO:0007669"/>
    <property type="project" value="UniProtKB-UniRule"/>
</dbReference>
<dbReference type="FunFam" id="3.30.420.10:FF:000002">
    <property type="entry name" value="Crossover junction endodeoxyribonuclease RuvC"/>
    <property type="match status" value="1"/>
</dbReference>